<dbReference type="Proteomes" id="UP000550609">
    <property type="component" value="Unassembled WGS sequence"/>
</dbReference>
<dbReference type="EMBL" id="JACIUV010000007">
    <property type="protein sequence ID" value="MBB1118078.1"/>
    <property type="molecule type" value="Genomic_DNA"/>
</dbReference>
<sequence>MITIDSDPKLNPINIGAFILSVMAAYDYTEIEIESLFEEVRSEFNASYDVFVYTLDWLFIAGAIRLSEKGNIAYEAN</sequence>
<reference evidence="1 2" key="1">
    <citation type="submission" date="2020-08" db="EMBL/GenBank/DDBJ databases">
        <title>Stenotrophomonas sp. W1S232.</title>
        <authorList>
            <person name="Deng Y."/>
        </authorList>
    </citation>
    <scope>NUCLEOTIDE SEQUENCE [LARGE SCALE GENOMIC DNA]</scope>
    <source>
        <strain evidence="1 2">W1S232</strain>
    </source>
</reference>
<gene>
    <name evidence="1" type="ORF">H4O09_13560</name>
</gene>
<accession>A0A7W3V233</accession>
<organism evidence="1 2">
    <name type="scientific">Stenotrophomonas koreensis</name>
    <dbReference type="NCBI Taxonomy" id="266128"/>
    <lineage>
        <taxon>Bacteria</taxon>
        <taxon>Pseudomonadati</taxon>
        <taxon>Pseudomonadota</taxon>
        <taxon>Gammaproteobacteria</taxon>
        <taxon>Lysobacterales</taxon>
        <taxon>Lysobacteraceae</taxon>
        <taxon>Stenotrophomonas</taxon>
    </lineage>
</organism>
<protein>
    <submittedName>
        <fullName evidence="1">Uncharacterized protein</fullName>
    </submittedName>
</protein>
<evidence type="ECO:0000313" key="1">
    <source>
        <dbReference type="EMBL" id="MBB1118078.1"/>
    </source>
</evidence>
<comment type="caution">
    <text evidence="1">The sequence shown here is derived from an EMBL/GenBank/DDBJ whole genome shotgun (WGS) entry which is preliminary data.</text>
</comment>
<dbReference type="InterPro" id="IPR046897">
    <property type="entry name" value="ABC-3C_MC6"/>
</dbReference>
<proteinExistence type="predicted"/>
<dbReference type="RefSeq" id="WP_182623015.1">
    <property type="nucleotide sequence ID" value="NZ_JACIUV010000007.1"/>
</dbReference>
<evidence type="ECO:0000313" key="2">
    <source>
        <dbReference type="Proteomes" id="UP000550609"/>
    </source>
</evidence>
<dbReference type="AlphaFoldDB" id="A0A7W3V233"/>
<dbReference type="Pfam" id="PF20293">
    <property type="entry name" value="MC6"/>
    <property type="match status" value="1"/>
</dbReference>
<name>A0A7W3V233_9GAMM</name>